<gene>
    <name evidence="1" type="ORF">SAMN06265348_10633</name>
</gene>
<organism evidence="1 2">
    <name type="scientific">Pedobacter westerhofensis</name>
    <dbReference type="NCBI Taxonomy" id="425512"/>
    <lineage>
        <taxon>Bacteria</taxon>
        <taxon>Pseudomonadati</taxon>
        <taxon>Bacteroidota</taxon>
        <taxon>Sphingobacteriia</taxon>
        <taxon>Sphingobacteriales</taxon>
        <taxon>Sphingobacteriaceae</taxon>
        <taxon>Pedobacter</taxon>
    </lineage>
</organism>
<dbReference type="AlphaFoldDB" id="A0A521DNR9"/>
<dbReference type="EMBL" id="FXTN01000006">
    <property type="protein sequence ID" value="SMO73225.1"/>
    <property type="molecule type" value="Genomic_DNA"/>
</dbReference>
<name>A0A521DNR9_9SPHI</name>
<proteinExistence type="predicted"/>
<protein>
    <submittedName>
        <fullName evidence="1">Uncharacterized protein</fullName>
    </submittedName>
</protein>
<sequence length="123" mass="14215">MVILSVDDDQALELIREYWTGRVRKALIVKFLVRLKGRSVEELDFVRTVDPANYIVLLRHASGTISDVELLECYYTIEVKTRPFALWSIGHLGRWDLIEKETGNFLNDPTGTFPGFSDHLFEK</sequence>
<keyword evidence="2" id="KW-1185">Reference proteome</keyword>
<evidence type="ECO:0000313" key="2">
    <source>
        <dbReference type="Proteomes" id="UP000320300"/>
    </source>
</evidence>
<reference evidence="1 2" key="1">
    <citation type="submission" date="2017-05" db="EMBL/GenBank/DDBJ databases">
        <authorList>
            <person name="Varghese N."/>
            <person name="Submissions S."/>
        </authorList>
    </citation>
    <scope>NUCLEOTIDE SEQUENCE [LARGE SCALE GENOMIC DNA]</scope>
    <source>
        <strain evidence="1 2">DSM 19036</strain>
    </source>
</reference>
<accession>A0A521DNR9</accession>
<evidence type="ECO:0000313" key="1">
    <source>
        <dbReference type="EMBL" id="SMO73225.1"/>
    </source>
</evidence>
<dbReference type="Proteomes" id="UP000320300">
    <property type="component" value="Unassembled WGS sequence"/>
</dbReference>